<keyword evidence="10" id="KW-1185">Reference proteome</keyword>
<proteinExistence type="inferred from homology"/>
<dbReference type="Proteomes" id="UP000724874">
    <property type="component" value="Unassembled WGS sequence"/>
</dbReference>
<dbReference type="EMBL" id="JADNYJ010000039">
    <property type="protein sequence ID" value="KAF8901918.1"/>
    <property type="molecule type" value="Genomic_DNA"/>
</dbReference>
<accession>A0A9P5TPI7</accession>
<comment type="caution">
    <text evidence="9">The sequence shown here is derived from an EMBL/GenBank/DDBJ whole genome shotgun (WGS) entry which is preliminary data.</text>
</comment>
<comment type="subcellular location">
    <subcellularLocation>
        <location evidence="1">Membrane</location>
        <topology evidence="1">Multi-pass membrane protein</topology>
    </subcellularLocation>
</comment>
<feature type="region of interest" description="Disordered" evidence="6">
    <location>
        <begin position="285"/>
        <end position="312"/>
    </location>
</feature>
<dbReference type="PANTHER" id="PTHR33048">
    <property type="entry name" value="PTH11-LIKE INTEGRAL MEMBRANE PROTEIN (AFU_ORTHOLOGUE AFUA_5G11245)"/>
    <property type="match status" value="1"/>
</dbReference>
<dbReference type="AlphaFoldDB" id="A0A9P5TPI7"/>
<keyword evidence="2 7" id="KW-0812">Transmembrane</keyword>
<feature type="domain" description="Rhodopsin" evidence="8">
    <location>
        <begin position="33"/>
        <end position="226"/>
    </location>
</feature>
<evidence type="ECO:0000256" key="7">
    <source>
        <dbReference type="SAM" id="Phobius"/>
    </source>
</evidence>
<name>A0A9P5TPI7_GYMJU</name>
<feature type="transmembrane region" description="Helical" evidence="7">
    <location>
        <begin position="12"/>
        <end position="35"/>
    </location>
</feature>
<evidence type="ECO:0000256" key="3">
    <source>
        <dbReference type="ARBA" id="ARBA00022989"/>
    </source>
</evidence>
<evidence type="ECO:0000256" key="5">
    <source>
        <dbReference type="ARBA" id="ARBA00038359"/>
    </source>
</evidence>
<feature type="transmembrane region" description="Helical" evidence="7">
    <location>
        <begin position="168"/>
        <end position="194"/>
    </location>
</feature>
<keyword evidence="4 7" id="KW-0472">Membrane</keyword>
<feature type="transmembrane region" description="Helical" evidence="7">
    <location>
        <begin position="206"/>
        <end position="229"/>
    </location>
</feature>
<evidence type="ECO:0000313" key="10">
    <source>
        <dbReference type="Proteomes" id="UP000724874"/>
    </source>
</evidence>
<evidence type="ECO:0000259" key="8">
    <source>
        <dbReference type="Pfam" id="PF20684"/>
    </source>
</evidence>
<feature type="transmembrane region" description="Helical" evidence="7">
    <location>
        <begin position="88"/>
        <end position="111"/>
    </location>
</feature>
<evidence type="ECO:0000256" key="6">
    <source>
        <dbReference type="SAM" id="MobiDB-lite"/>
    </source>
</evidence>
<comment type="similarity">
    <text evidence="5">Belongs to the SAT4 family.</text>
</comment>
<dbReference type="OrthoDB" id="3229610at2759"/>
<dbReference type="InterPro" id="IPR052337">
    <property type="entry name" value="SAT4-like"/>
</dbReference>
<feature type="compositionally biased region" description="Polar residues" evidence="6">
    <location>
        <begin position="285"/>
        <end position="297"/>
    </location>
</feature>
<protein>
    <recommendedName>
        <fullName evidence="8">Rhodopsin domain-containing protein</fullName>
    </recommendedName>
</protein>
<keyword evidence="3 7" id="KW-1133">Transmembrane helix</keyword>
<reference evidence="9" key="1">
    <citation type="submission" date="2020-11" db="EMBL/GenBank/DDBJ databases">
        <authorList>
            <consortium name="DOE Joint Genome Institute"/>
            <person name="Ahrendt S."/>
            <person name="Riley R."/>
            <person name="Andreopoulos W."/>
            <person name="LaButti K."/>
            <person name="Pangilinan J."/>
            <person name="Ruiz-duenas F.J."/>
            <person name="Barrasa J.M."/>
            <person name="Sanchez-Garcia M."/>
            <person name="Camarero S."/>
            <person name="Miyauchi S."/>
            <person name="Serrano A."/>
            <person name="Linde D."/>
            <person name="Babiker R."/>
            <person name="Drula E."/>
            <person name="Ayuso-Fernandez I."/>
            <person name="Pacheco R."/>
            <person name="Padilla G."/>
            <person name="Ferreira P."/>
            <person name="Barriuso J."/>
            <person name="Kellner H."/>
            <person name="Castanera R."/>
            <person name="Alfaro M."/>
            <person name="Ramirez L."/>
            <person name="Pisabarro A.G."/>
            <person name="Kuo A."/>
            <person name="Tritt A."/>
            <person name="Lipzen A."/>
            <person name="He G."/>
            <person name="Yan M."/>
            <person name="Ng V."/>
            <person name="Cullen D."/>
            <person name="Martin F."/>
            <person name="Rosso M.-N."/>
            <person name="Henrissat B."/>
            <person name="Hibbett D."/>
            <person name="Martinez A.T."/>
            <person name="Grigoriev I.V."/>
        </authorList>
    </citation>
    <scope>NUCLEOTIDE SEQUENCE</scope>
    <source>
        <strain evidence="9">AH 44721</strain>
    </source>
</reference>
<dbReference type="GO" id="GO:0016020">
    <property type="term" value="C:membrane"/>
    <property type="evidence" value="ECO:0007669"/>
    <property type="project" value="UniProtKB-SubCell"/>
</dbReference>
<organism evidence="9 10">
    <name type="scientific">Gymnopilus junonius</name>
    <name type="common">Spectacular rustgill mushroom</name>
    <name type="synonym">Gymnopilus spectabilis subsp. junonius</name>
    <dbReference type="NCBI Taxonomy" id="109634"/>
    <lineage>
        <taxon>Eukaryota</taxon>
        <taxon>Fungi</taxon>
        <taxon>Dikarya</taxon>
        <taxon>Basidiomycota</taxon>
        <taxon>Agaricomycotina</taxon>
        <taxon>Agaricomycetes</taxon>
        <taxon>Agaricomycetidae</taxon>
        <taxon>Agaricales</taxon>
        <taxon>Agaricineae</taxon>
        <taxon>Hymenogastraceae</taxon>
        <taxon>Gymnopilus</taxon>
    </lineage>
</organism>
<feature type="transmembrane region" description="Helical" evidence="7">
    <location>
        <begin position="241"/>
        <end position="268"/>
    </location>
</feature>
<feature type="transmembrane region" description="Helical" evidence="7">
    <location>
        <begin position="123"/>
        <end position="156"/>
    </location>
</feature>
<dbReference type="InterPro" id="IPR049326">
    <property type="entry name" value="Rhodopsin_dom_fungi"/>
</dbReference>
<dbReference type="Pfam" id="PF20684">
    <property type="entry name" value="Fung_rhodopsin"/>
    <property type="match status" value="1"/>
</dbReference>
<sequence>MASVIILPPQSYIGWKVSISILHALSAGCTIYRLIHRFRIHRIWWDDRLIFIPLVFNILYCVLAWIRFSHRVINPLLGSRTYEILNSYWLSLLPYLITVWTTRMVLALSLGRIFPHKHPARQWSYFLSILMAFSFIGCALAAALSCSYISPLMILYETTYCATLDGRYVVSMIILVADNMLCDVLLFISPLLLFWRVKLPLSERRLVLVFFCGSILTLLLSIAFTVLFLNRRIYAGNDWLLILIGVFNIDAAVSLFASNMIVISTCFYQALRRLRSREKVVQHSTARNRTSHFSSPRTGPCSCVRQSQRSPSPEHLTLTEISTYISSPPLSQGPQHSRLHDDISNSEKSELEAVHSLQSDGNFQSVSGRTRLFFTRRNC</sequence>
<evidence type="ECO:0000256" key="4">
    <source>
        <dbReference type="ARBA" id="ARBA00023136"/>
    </source>
</evidence>
<feature type="transmembrane region" description="Helical" evidence="7">
    <location>
        <begin position="47"/>
        <end position="68"/>
    </location>
</feature>
<dbReference type="PANTHER" id="PTHR33048:SF47">
    <property type="entry name" value="INTEGRAL MEMBRANE PROTEIN-RELATED"/>
    <property type="match status" value="1"/>
</dbReference>
<gene>
    <name evidence="9" type="ORF">CPB84DRAFT_911691</name>
</gene>
<evidence type="ECO:0000256" key="1">
    <source>
        <dbReference type="ARBA" id="ARBA00004141"/>
    </source>
</evidence>
<evidence type="ECO:0000256" key="2">
    <source>
        <dbReference type="ARBA" id="ARBA00022692"/>
    </source>
</evidence>
<evidence type="ECO:0000313" key="9">
    <source>
        <dbReference type="EMBL" id="KAF8901918.1"/>
    </source>
</evidence>